<dbReference type="PANTHER" id="PTHR21716:SF53">
    <property type="entry name" value="PERMEASE PERM-RELATED"/>
    <property type="match status" value="1"/>
</dbReference>
<keyword evidence="4" id="KW-1003">Cell membrane</keyword>
<feature type="transmembrane region" description="Helical" evidence="8">
    <location>
        <begin position="111"/>
        <end position="132"/>
    </location>
</feature>
<evidence type="ECO:0000256" key="6">
    <source>
        <dbReference type="ARBA" id="ARBA00022989"/>
    </source>
</evidence>
<dbReference type="GO" id="GO:0005886">
    <property type="term" value="C:plasma membrane"/>
    <property type="evidence" value="ECO:0007669"/>
    <property type="project" value="UniProtKB-SubCell"/>
</dbReference>
<evidence type="ECO:0000256" key="8">
    <source>
        <dbReference type="SAM" id="Phobius"/>
    </source>
</evidence>
<dbReference type="EMBL" id="CAACYI010000001">
    <property type="protein sequence ID" value="VFB16051.1"/>
    <property type="molecule type" value="Genomic_DNA"/>
</dbReference>
<comment type="caution">
    <text evidence="9">The sequence shown here is derived from an EMBL/GenBank/DDBJ whole genome shotgun (WGS) entry which is preliminary data.</text>
</comment>
<feature type="transmembrane region" description="Helical" evidence="8">
    <location>
        <begin position="327"/>
        <end position="344"/>
    </location>
</feature>
<accession>A0A8H2M4L1</accession>
<name>A0A8H2M4L1_9FIRM</name>
<dbReference type="InterPro" id="IPR002549">
    <property type="entry name" value="AI-2E-like"/>
</dbReference>
<protein>
    <submittedName>
        <fullName evidence="9">Pheromone autoinducer 2 transporter</fullName>
    </submittedName>
</protein>
<feature type="transmembrane region" description="Helical" evidence="8">
    <location>
        <begin position="54"/>
        <end position="72"/>
    </location>
</feature>
<keyword evidence="3" id="KW-0813">Transport</keyword>
<evidence type="ECO:0000313" key="10">
    <source>
        <dbReference type="Proteomes" id="UP000377798"/>
    </source>
</evidence>
<evidence type="ECO:0000256" key="4">
    <source>
        <dbReference type="ARBA" id="ARBA00022475"/>
    </source>
</evidence>
<dbReference type="Proteomes" id="UP000377798">
    <property type="component" value="Unassembled WGS sequence"/>
</dbReference>
<evidence type="ECO:0000313" key="9">
    <source>
        <dbReference type="EMBL" id="VFB16051.1"/>
    </source>
</evidence>
<gene>
    <name evidence="9" type="primary">yhhT_2</name>
    <name evidence="9" type="ORF">NCTC13150_00566</name>
</gene>
<dbReference type="Pfam" id="PF01594">
    <property type="entry name" value="AI-2E_transport"/>
    <property type="match status" value="1"/>
</dbReference>
<dbReference type="AlphaFoldDB" id="A0A8H2M4L1"/>
<keyword evidence="7 8" id="KW-0472">Membrane</keyword>
<keyword evidence="5 8" id="KW-0812">Transmembrane</keyword>
<comment type="similarity">
    <text evidence="2">Belongs to the autoinducer-2 exporter (AI-2E) (TC 2.A.86) family.</text>
</comment>
<dbReference type="RefSeq" id="WP_131748525.1">
    <property type="nucleotide sequence ID" value="NZ_CAACYI010000001.1"/>
</dbReference>
<dbReference type="GO" id="GO:0055085">
    <property type="term" value="P:transmembrane transport"/>
    <property type="evidence" value="ECO:0007669"/>
    <property type="project" value="TreeGrafter"/>
</dbReference>
<keyword evidence="6 8" id="KW-1133">Transmembrane helix</keyword>
<reference evidence="9 10" key="1">
    <citation type="submission" date="2019-02" db="EMBL/GenBank/DDBJ databases">
        <authorList>
            <consortium name="Pathogen Informatics"/>
        </authorList>
    </citation>
    <scope>NUCLEOTIDE SEQUENCE [LARGE SCALE GENOMIC DNA]</scope>
    <source>
        <strain evidence="9 10">3012STDY7089603</strain>
    </source>
</reference>
<dbReference type="PANTHER" id="PTHR21716">
    <property type="entry name" value="TRANSMEMBRANE PROTEIN"/>
    <property type="match status" value="1"/>
</dbReference>
<evidence type="ECO:0000256" key="1">
    <source>
        <dbReference type="ARBA" id="ARBA00004651"/>
    </source>
</evidence>
<feature type="transmembrane region" description="Helical" evidence="8">
    <location>
        <begin position="14"/>
        <end position="34"/>
    </location>
</feature>
<feature type="transmembrane region" description="Helical" evidence="8">
    <location>
        <begin position="267"/>
        <end position="295"/>
    </location>
</feature>
<feature type="transmembrane region" description="Helical" evidence="8">
    <location>
        <begin position="364"/>
        <end position="389"/>
    </location>
</feature>
<proteinExistence type="inferred from homology"/>
<sequence length="407" mass="45677">MNTQLLPHEVTPELIILLRSALLVILLVLAIYYLINIGNTWIERSRRIEIDLKLVARICGVLFGIYVLRAIFNHFPIIGNTIGSLFIAIILAYVMNPLVTYLEGKNIKRKYGVLIVYASLALLLVLVFVVVLPKTVSEFRAFFMEIPSYLDTWNKGSQEWLQKFESVSNLNLDQIENEFNSGINKLLTNAQTGISDKIKDIPVGINALFARLISIMLVMIFSFYFCVDKDHFKDIVYRLLPRKHKTDILYLGGKINNALLEFVKGRLLMALFVGLMTMIVLIILRVDFAIIIGLVTCVADIIPYVGPFLALLPAVLFAALDSTGKALWVAILFVLIQWAENNLLGPKILGSKTGLHPLVVLLSIVIGGGMFGFIGMILSVPFVSVCLILKDFALMKIRQRQVDKDLH</sequence>
<keyword evidence="10" id="KW-1185">Reference proteome</keyword>
<evidence type="ECO:0000256" key="7">
    <source>
        <dbReference type="ARBA" id="ARBA00023136"/>
    </source>
</evidence>
<evidence type="ECO:0000256" key="2">
    <source>
        <dbReference type="ARBA" id="ARBA00009773"/>
    </source>
</evidence>
<organism evidence="9 10">
    <name type="scientific">Urinicoccus massiliensis</name>
    <dbReference type="NCBI Taxonomy" id="1723382"/>
    <lineage>
        <taxon>Bacteria</taxon>
        <taxon>Bacillati</taxon>
        <taxon>Bacillota</taxon>
        <taxon>Tissierellia</taxon>
        <taxon>Tissierellales</taxon>
        <taxon>Peptoniphilaceae</taxon>
        <taxon>Urinicoccus</taxon>
    </lineage>
</organism>
<feature type="transmembrane region" description="Helical" evidence="8">
    <location>
        <begin position="208"/>
        <end position="227"/>
    </location>
</feature>
<comment type="subcellular location">
    <subcellularLocation>
        <location evidence="1">Cell membrane</location>
        <topology evidence="1">Multi-pass membrane protein</topology>
    </subcellularLocation>
</comment>
<evidence type="ECO:0000256" key="3">
    <source>
        <dbReference type="ARBA" id="ARBA00022448"/>
    </source>
</evidence>
<evidence type="ECO:0000256" key="5">
    <source>
        <dbReference type="ARBA" id="ARBA00022692"/>
    </source>
</evidence>
<feature type="transmembrane region" description="Helical" evidence="8">
    <location>
        <begin position="78"/>
        <end position="99"/>
    </location>
</feature>